<evidence type="ECO:0000256" key="3">
    <source>
        <dbReference type="ARBA" id="ARBA00023136"/>
    </source>
</evidence>
<dbReference type="AlphaFoldDB" id="A0A2W5L1S6"/>
<reference evidence="7 8" key="1">
    <citation type="submission" date="2017-08" db="EMBL/GenBank/DDBJ databases">
        <title>Infants hospitalized years apart are colonized by the same room-sourced microbial strains.</title>
        <authorList>
            <person name="Brooks B."/>
            <person name="Olm M.R."/>
            <person name="Firek B.A."/>
            <person name="Baker R."/>
            <person name="Thomas B.C."/>
            <person name="Morowitz M.J."/>
            <person name="Banfield J.F."/>
        </authorList>
    </citation>
    <scope>NUCLEOTIDE SEQUENCE [LARGE SCALE GENOMIC DNA]</scope>
    <source>
        <strain evidence="7">S2_005_003_R2_47</strain>
    </source>
</reference>
<evidence type="ECO:0000256" key="4">
    <source>
        <dbReference type="ARBA" id="ARBA00038306"/>
    </source>
</evidence>
<evidence type="ECO:0000256" key="2">
    <source>
        <dbReference type="ARBA" id="ARBA00022729"/>
    </source>
</evidence>
<name>A0A2W5L1S6_SPHMC</name>
<organism evidence="7 8">
    <name type="scientific">Sphingopyxis macrogoltabida</name>
    <name type="common">Sphingomonas macrogoltabidus</name>
    <dbReference type="NCBI Taxonomy" id="33050"/>
    <lineage>
        <taxon>Bacteria</taxon>
        <taxon>Pseudomonadati</taxon>
        <taxon>Pseudomonadota</taxon>
        <taxon>Alphaproteobacteria</taxon>
        <taxon>Sphingomonadales</taxon>
        <taxon>Sphingomonadaceae</taxon>
        <taxon>Sphingopyxis</taxon>
    </lineage>
</organism>
<dbReference type="PANTHER" id="PTHR34001:SF3">
    <property type="entry name" value="BLL7405 PROTEIN"/>
    <property type="match status" value="1"/>
</dbReference>
<evidence type="ECO:0000256" key="5">
    <source>
        <dbReference type="SAM" id="SignalP"/>
    </source>
</evidence>
<dbReference type="NCBIfam" id="TIGR01414">
    <property type="entry name" value="autotrans_barl"/>
    <property type="match status" value="1"/>
</dbReference>
<comment type="similarity">
    <text evidence="4">Belongs to the Omp25/RopB family.</text>
</comment>
<sequence length="276" mass="28637">MKIVSLLAAVAAGSLAVPAMAQDRDKSQDFNGPYIGATFGVPMQSSDGGSTLVFDTNLDGTYGDTVATTTGANAFSPGFCNGAATGSGNVNCRDDKDGFEYFGRVGVDRRMGNFVVGALLEAGRSEARDAVSGFSTTPASYTMSRKADWQGSARLRAGYTPGGGALFYVTGGGAYARLNNSFTTSNTANSFADNGKTNGWGWAAGGGAEVMVAKNVSLGLEYLYTDLKDNDYVVNVGPGTAPPTNPFLIGAGGTDIQRSDPHFRTHSVRGSLAFRF</sequence>
<evidence type="ECO:0000313" key="7">
    <source>
        <dbReference type="EMBL" id="PZQ23262.1"/>
    </source>
</evidence>
<dbReference type="PANTHER" id="PTHR34001">
    <property type="entry name" value="BLL7405 PROTEIN"/>
    <property type="match status" value="1"/>
</dbReference>
<keyword evidence="2 5" id="KW-0732">Signal</keyword>
<keyword evidence="3" id="KW-0472">Membrane</keyword>
<proteinExistence type="inferred from homology"/>
<dbReference type="SUPFAM" id="SSF56925">
    <property type="entry name" value="OMPA-like"/>
    <property type="match status" value="1"/>
</dbReference>
<accession>A0A2W5L1S6</accession>
<comment type="caution">
    <text evidence="7">The sequence shown here is derived from an EMBL/GenBank/DDBJ whole genome shotgun (WGS) entry which is preliminary data.</text>
</comment>
<gene>
    <name evidence="7" type="ORF">DI569_05280</name>
</gene>
<dbReference type="InterPro" id="IPR011250">
    <property type="entry name" value="OMP/PagP_B-barrel"/>
</dbReference>
<feature type="signal peptide" evidence="5">
    <location>
        <begin position="1"/>
        <end position="21"/>
    </location>
</feature>
<dbReference type="InterPro" id="IPR027385">
    <property type="entry name" value="Beta-barrel_OMP"/>
</dbReference>
<feature type="chain" id="PRO_5016116026" description="Outer membrane protein beta-barrel domain-containing protein" evidence="5">
    <location>
        <begin position="22"/>
        <end position="276"/>
    </location>
</feature>
<evidence type="ECO:0000256" key="1">
    <source>
        <dbReference type="ARBA" id="ARBA00004370"/>
    </source>
</evidence>
<dbReference type="InterPro" id="IPR006315">
    <property type="entry name" value="OM_autotransptr_brl_dom"/>
</dbReference>
<comment type="subcellular location">
    <subcellularLocation>
        <location evidence="1">Membrane</location>
    </subcellularLocation>
</comment>
<dbReference type="GO" id="GO:0019867">
    <property type="term" value="C:outer membrane"/>
    <property type="evidence" value="ECO:0007669"/>
    <property type="project" value="InterPro"/>
</dbReference>
<dbReference type="Pfam" id="PF13505">
    <property type="entry name" value="OMP_b-brl"/>
    <property type="match status" value="1"/>
</dbReference>
<protein>
    <recommendedName>
        <fullName evidence="6">Outer membrane protein beta-barrel domain-containing protein</fullName>
    </recommendedName>
</protein>
<dbReference type="Proteomes" id="UP000248597">
    <property type="component" value="Unassembled WGS sequence"/>
</dbReference>
<feature type="domain" description="Outer membrane protein beta-barrel" evidence="6">
    <location>
        <begin position="9"/>
        <end position="231"/>
    </location>
</feature>
<dbReference type="Gene3D" id="2.40.160.20">
    <property type="match status" value="1"/>
</dbReference>
<evidence type="ECO:0000259" key="6">
    <source>
        <dbReference type="Pfam" id="PF13505"/>
    </source>
</evidence>
<dbReference type="EMBL" id="QFPJ01000008">
    <property type="protein sequence ID" value="PZQ23262.1"/>
    <property type="molecule type" value="Genomic_DNA"/>
</dbReference>
<dbReference type="InterPro" id="IPR051692">
    <property type="entry name" value="OMP-like"/>
</dbReference>
<evidence type="ECO:0000313" key="8">
    <source>
        <dbReference type="Proteomes" id="UP000248597"/>
    </source>
</evidence>